<dbReference type="InterPro" id="IPR026894">
    <property type="entry name" value="DnaJ_X"/>
</dbReference>
<accession>A0A023BD92</accession>
<feature type="domain" description="J" evidence="3">
    <location>
        <begin position="191"/>
        <end position="264"/>
    </location>
</feature>
<reference evidence="4" key="1">
    <citation type="submission" date="2013-12" db="EMBL/GenBank/DDBJ databases">
        <authorList>
            <person name="Omoto C.K."/>
            <person name="Sibley D."/>
            <person name="Venepally P."/>
            <person name="Hadjithomas M."/>
            <person name="Karamycheva S."/>
            <person name="Brunk B."/>
            <person name="Roos D."/>
            <person name="Caler E."/>
            <person name="Lorenzi H."/>
        </authorList>
    </citation>
    <scope>NUCLEOTIDE SEQUENCE</scope>
</reference>
<dbReference type="InterPro" id="IPR001623">
    <property type="entry name" value="DnaJ_domain"/>
</dbReference>
<dbReference type="SUPFAM" id="SSF46565">
    <property type="entry name" value="Chaperone J-domain"/>
    <property type="match status" value="1"/>
</dbReference>
<feature type="compositionally biased region" description="Polar residues" evidence="1">
    <location>
        <begin position="463"/>
        <end position="473"/>
    </location>
</feature>
<dbReference type="PANTHER" id="PTHR44094:SF8">
    <property type="entry name" value="DNAJ HEAT SHOCK N-TERMINAL DOMAIN-CONTAINING PROTEIN-RELATED"/>
    <property type="match status" value="1"/>
</dbReference>
<sequence length="582" mass="63928">MWKESKEEQLALVVTTGASLPPSDGSDADLDYALVGGSGLHTRLFNIVSPSHLGTGAVAALGNLVKGVGLGLLVLVAAPVAGGLTEGAKGLAKGLGFGLAGAVALPIGGVLAAILQLVRGAFNTVQAVRQIGKKTVYNGQTGEWGPKYRRLSEEFTDAKTRYDEYQKEKATRRTTGSGGGRRRLGKVVDTEYYDVLGVAPDASQSEIRKAYYKLAKENHPDKLQQQVKNDPEGVEKAKERFQHVGEAYQALGTKASREDYDRNGKPTTEKKEFFDYVLFFGLLFGSEALLPYVGELALASIAAGMKTDGSGFSFKVDDREQSFRELQLAMNLREMVAPAVEALKAAGYHHDNGGTDVEWNTDYEEWKQRQAVIAADLCKESFSRQLLRAVGFSYVNYASQFVAEHDSVLGWKTLLASCDVRWNNLLTTWLAVKDASFLLVSMRKIKKVRKQKFSEPKDHSDGTPGTTEQNELPDSNDLMAQEGEMMEGILKRGVNFMLQLCIHDVRRTVRRASYKYVNDQTAPFEEQCLRAKALADLGQIFTTAANAGEDVLVDIKSHIQDAYIKTAHRMDEREHGPSAELV</sequence>
<keyword evidence="2" id="KW-1133">Transmembrane helix</keyword>
<keyword evidence="2" id="KW-0472">Membrane</keyword>
<evidence type="ECO:0000313" key="4">
    <source>
        <dbReference type="EMBL" id="EZG88163.1"/>
    </source>
</evidence>
<feature type="region of interest" description="Disordered" evidence="1">
    <location>
        <begin position="451"/>
        <end position="474"/>
    </location>
</feature>
<dbReference type="eggNOG" id="KOG0691">
    <property type="taxonomic scope" value="Eukaryota"/>
</dbReference>
<dbReference type="Pfam" id="PF14308">
    <property type="entry name" value="DnaJ-X"/>
    <property type="match status" value="1"/>
</dbReference>
<dbReference type="PRINTS" id="PR00625">
    <property type="entry name" value="JDOMAIN"/>
</dbReference>
<protein>
    <submittedName>
        <fullName evidence="4">DnaJ domain protein</fullName>
    </submittedName>
</protein>
<keyword evidence="5" id="KW-1185">Reference proteome</keyword>
<dbReference type="InterPro" id="IPR036869">
    <property type="entry name" value="J_dom_sf"/>
</dbReference>
<organism evidence="4 5">
    <name type="scientific">Gregarina niphandrodes</name>
    <name type="common">Septate eugregarine</name>
    <dbReference type="NCBI Taxonomy" id="110365"/>
    <lineage>
        <taxon>Eukaryota</taxon>
        <taxon>Sar</taxon>
        <taxon>Alveolata</taxon>
        <taxon>Apicomplexa</taxon>
        <taxon>Conoidasida</taxon>
        <taxon>Gregarinasina</taxon>
        <taxon>Eugregarinorida</taxon>
        <taxon>Gregarinidae</taxon>
        <taxon>Gregarina</taxon>
    </lineage>
</organism>
<dbReference type="EMBL" id="AFNH02000040">
    <property type="protein sequence ID" value="EZG88163.1"/>
    <property type="molecule type" value="Genomic_DNA"/>
</dbReference>
<dbReference type="Gene3D" id="1.10.287.110">
    <property type="entry name" value="DnaJ domain"/>
    <property type="match status" value="1"/>
</dbReference>
<feature type="compositionally biased region" description="Basic and acidic residues" evidence="1">
    <location>
        <begin position="452"/>
        <end position="461"/>
    </location>
</feature>
<name>A0A023BD92_GRENI</name>
<dbReference type="SMART" id="SM00271">
    <property type="entry name" value="DnaJ"/>
    <property type="match status" value="1"/>
</dbReference>
<comment type="caution">
    <text evidence="4">The sequence shown here is derived from an EMBL/GenBank/DDBJ whole genome shotgun (WGS) entry which is preliminary data.</text>
</comment>
<dbReference type="OrthoDB" id="10250354at2759"/>
<dbReference type="PROSITE" id="PS50076">
    <property type="entry name" value="DNAJ_2"/>
    <property type="match status" value="1"/>
</dbReference>
<evidence type="ECO:0000256" key="1">
    <source>
        <dbReference type="SAM" id="MobiDB-lite"/>
    </source>
</evidence>
<dbReference type="Pfam" id="PF00226">
    <property type="entry name" value="DnaJ"/>
    <property type="match status" value="1"/>
</dbReference>
<dbReference type="OMA" id="HRMDERE"/>
<dbReference type="InterPro" id="IPR052423">
    <property type="entry name" value="EMIR"/>
</dbReference>
<dbReference type="PANTHER" id="PTHR44094">
    <property type="entry name" value="DNAJ HEAT SHOCK N-TERMINAL DOMAIN-CONTAINING PROTEIN"/>
    <property type="match status" value="1"/>
</dbReference>
<gene>
    <name evidence="4" type="ORF">GNI_005110</name>
</gene>
<proteinExistence type="predicted"/>
<evidence type="ECO:0000256" key="2">
    <source>
        <dbReference type="SAM" id="Phobius"/>
    </source>
</evidence>
<keyword evidence="2" id="KW-0812">Transmembrane</keyword>
<dbReference type="CDD" id="cd06257">
    <property type="entry name" value="DnaJ"/>
    <property type="match status" value="1"/>
</dbReference>
<dbReference type="Proteomes" id="UP000019763">
    <property type="component" value="Unassembled WGS sequence"/>
</dbReference>
<evidence type="ECO:0000313" key="5">
    <source>
        <dbReference type="Proteomes" id="UP000019763"/>
    </source>
</evidence>
<dbReference type="GeneID" id="22910449"/>
<feature type="transmembrane region" description="Helical" evidence="2">
    <location>
        <begin position="64"/>
        <end position="84"/>
    </location>
</feature>
<dbReference type="AlphaFoldDB" id="A0A023BD92"/>
<feature type="transmembrane region" description="Helical" evidence="2">
    <location>
        <begin position="96"/>
        <end position="118"/>
    </location>
</feature>
<evidence type="ECO:0000259" key="3">
    <source>
        <dbReference type="PROSITE" id="PS50076"/>
    </source>
</evidence>
<dbReference type="RefSeq" id="XP_011128587.1">
    <property type="nucleotide sequence ID" value="XM_011130285.1"/>
</dbReference>
<dbReference type="VEuPathDB" id="CryptoDB:GNI_005110"/>